<accession>A0AAV0CZZ3</accession>
<evidence type="ECO:0000256" key="2">
    <source>
        <dbReference type="ARBA" id="ARBA00022942"/>
    </source>
</evidence>
<evidence type="ECO:0000313" key="6">
    <source>
        <dbReference type="Proteomes" id="UP001152523"/>
    </source>
</evidence>
<feature type="domain" description="PI31 proteasome regulator N-terminal" evidence="4">
    <location>
        <begin position="15"/>
        <end position="146"/>
    </location>
</feature>
<protein>
    <recommendedName>
        <fullName evidence="4">PI31 proteasome regulator N-terminal domain-containing protein</fullName>
    </recommendedName>
</protein>
<dbReference type="PANTHER" id="PTHR13266:SF1">
    <property type="entry name" value="PROTEASOME INHIBITOR PI31 SUBUNIT"/>
    <property type="match status" value="1"/>
</dbReference>
<sequence>MEIEEAAMIVIRSTRPNFRNPHDKVAFAVHASFVASGFATLATGAPAFCDDPFSSSSSDEVGIDHWNDFENKYAFIYSHRQRRSKKVLVKCLAMNDKLLVDALGEGDNERHHLELNIQDYVEDGDANYDTHYKNFSKLVEEITTKISNNYKVSSAVKSSPQASSSEKRVIRDDADMPSGYSPPGYVVPPIPAFGGSDTIPAPGAGVYPTRDTGGYGSMLVGPRDARFFPRIGGDAAFPGGLQGVPPGARFDPIGPPGVPGFEPGRFISRDPSRPGGSGRNHPDLEHFGDGSDYI</sequence>
<dbReference type="GO" id="GO:0070628">
    <property type="term" value="F:proteasome binding"/>
    <property type="evidence" value="ECO:0007669"/>
    <property type="project" value="InterPro"/>
</dbReference>
<organism evidence="5 6">
    <name type="scientific">Cuscuta epithymum</name>
    <dbReference type="NCBI Taxonomy" id="186058"/>
    <lineage>
        <taxon>Eukaryota</taxon>
        <taxon>Viridiplantae</taxon>
        <taxon>Streptophyta</taxon>
        <taxon>Embryophyta</taxon>
        <taxon>Tracheophyta</taxon>
        <taxon>Spermatophyta</taxon>
        <taxon>Magnoliopsida</taxon>
        <taxon>eudicotyledons</taxon>
        <taxon>Gunneridae</taxon>
        <taxon>Pentapetalae</taxon>
        <taxon>asterids</taxon>
        <taxon>lamiids</taxon>
        <taxon>Solanales</taxon>
        <taxon>Convolvulaceae</taxon>
        <taxon>Cuscuteae</taxon>
        <taxon>Cuscuta</taxon>
        <taxon>Cuscuta subgen. Cuscuta</taxon>
    </lineage>
</organism>
<comment type="similarity">
    <text evidence="1">Belongs to the proteasome inhibitor PI31 family.</text>
</comment>
<dbReference type="GO" id="GO:0004866">
    <property type="term" value="F:endopeptidase inhibitor activity"/>
    <property type="evidence" value="ECO:0007669"/>
    <property type="project" value="InterPro"/>
</dbReference>
<dbReference type="Pfam" id="PF11566">
    <property type="entry name" value="PI31_Prot_N"/>
    <property type="match status" value="1"/>
</dbReference>
<dbReference type="GO" id="GO:0043161">
    <property type="term" value="P:proteasome-mediated ubiquitin-dependent protein catabolic process"/>
    <property type="evidence" value="ECO:0007669"/>
    <property type="project" value="InterPro"/>
</dbReference>
<dbReference type="EMBL" id="CAMAPF010000060">
    <property type="protein sequence ID" value="CAH9088914.1"/>
    <property type="molecule type" value="Genomic_DNA"/>
</dbReference>
<evidence type="ECO:0000256" key="3">
    <source>
        <dbReference type="SAM" id="MobiDB-lite"/>
    </source>
</evidence>
<evidence type="ECO:0000259" key="4">
    <source>
        <dbReference type="Pfam" id="PF11566"/>
    </source>
</evidence>
<dbReference type="GO" id="GO:0000502">
    <property type="term" value="C:proteasome complex"/>
    <property type="evidence" value="ECO:0007669"/>
    <property type="project" value="UniProtKB-KW"/>
</dbReference>
<evidence type="ECO:0000313" key="5">
    <source>
        <dbReference type="EMBL" id="CAH9088914.1"/>
    </source>
</evidence>
<evidence type="ECO:0000256" key="1">
    <source>
        <dbReference type="ARBA" id="ARBA00006405"/>
    </source>
</evidence>
<feature type="compositionally biased region" description="Basic and acidic residues" evidence="3">
    <location>
        <begin position="280"/>
        <end position="294"/>
    </location>
</feature>
<reference evidence="5" key="1">
    <citation type="submission" date="2022-07" db="EMBL/GenBank/DDBJ databases">
        <authorList>
            <person name="Macas J."/>
            <person name="Novak P."/>
            <person name="Neumann P."/>
        </authorList>
    </citation>
    <scope>NUCLEOTIDE SEQUENCE</scope>
</reference>
<gene>
    <name evidence="5" type="ORF">CEPIT_LOCUS10667</name>
</gene>
<comment type="caution">
    <text evidence="5">The sequence shown here is derived from an EMBL/GenBank/DDBJ whole genome shotgun (WGS) entry which is preliminary data.</text>
</comment>
<dbReference type="InterPro" id="IPR021625">
    <property type="entry name" value="PI31_Prot_N"/>
</dbReference>
<keyword evidence="6" id="KW-1185">Reference proteome</keyword>
<name>A0AAV0CZZ3_9ASTE</name>
<feature type="region of interest" description="Disordered" evidence="3">
    <location>
        <begin position="254"/>
        <end position="294"/>
    </location>
</feature>
<keyword evidence="2" id="KW-0647">Proteasome</keyword>
<dbReference type="Gene3D" id="3.40.1000.30">
    <property type="match status" value="1"/>
</dbReference>
<dbReference type="Proteomes" id="UP001152523">
    <property type="component" value="Unassembled WGS sequence"/>
</dbReference>
<dbReference type="AlphaFoldDB" id="A0AAV0CZZ3"/>
<dbReference type="PANTHER" id="PTHR13266">
    <property type="entry name" value="PROTEASOME INHIBITOR"/>
    <property type="match status" value="1"/>
</dbReference>
<dbReference type="InterPro" id="IPR045128">
    <property type="entry name" value="PI31-like"/>
</dbReference>
<proteinExistence type="inferred from homology"/>